<dbReference type="KEGG" id="clup:CLUP02_03584"/>
<protein>
    <submittedName>
        <fullName evidence="2">Uncharacterized protein</fullName>
    </submittedName>
</protein>
<evidence type="ECO:0000313" key="3">
    <source>
        <dbReference type="Proteomes" id="UP000830671"/>
    </source>
</evidence>
<sequence>MACRVILISDLIRYHTCLGSAFVGYNQRDPPVTLDSPNSGRAHPARWCLANSPRTDNEDDAGRVVDGEPEQRMLCLHVGAVFARATAGLHRRGRGKLLERGVGGTVFPSGFYSPSRPPCEGSTCFGQIRWIVRPKFGGYWLGMREKPGGEGPFLSGQATIDRHVQDCIFVFSFYRDGNWPAILSMGFVVGIRTVSLLLAAERALASSANNSRGRLAVAGA</sequence>
<feature type="region of interest" description="Disordered" evidence="1">
    <location>
        <begin position="33"/>
        <end position="64"/>
    </location>
</feature>
<organism evidence="2 3">
    <name type="scientific">Colletotrichum lupini</name>
    <dbReference type="NCBI Taxonomy" id="145971"/>
    <lineage>
        <taxon>Eukaryota</taxon>
        <taxon>Fungi</taxon>
        <taxon>Dikarya</taxon>
        <taxon>Ascomycota</taxon>
        <taxon>Pezizomycotina</taxon>
        <taxon>Sordariomycetes</taxon>
        <taxon>Hypocreomycetidae</taxon>
        <taxon>Glomerellales</taxon>
        <taxon>Glomerellaceae</taxon>
        <taxon>Colletotrichum</taxon>
        <taxon>Colletotrichum acutatum species complex</taxon>
    </lineage>
</organism>
<gene>
    <name evidence="2" type="ORF">CLUP02_03584</name>
</gene>
<dbReference type="Proteomes" id="UP000830671">
    <property type="component" value="Chromosome 2"/>
</dbReference>
<proteinExistence type="predicted"/>
<reference evidence="2" key="1">
    <citation type="journal article" date="2021" name="Mol. Plant Microbe Interact.">
        <title>Complete Genome Sequence of the Plant-Pathogenic Fungus Colletotrichum lupini.</title>
        <authorList>
            <person name="Baroncelli R."/>
            <person name="Pensec F."/>
            <person name="Da Lio D."/>
            <person name="Boufleur T."/>
            <person name="Vicente I."/>
            <person name="Sarrocco S."/>
            <person name="Picot A."/>
            <person name="Baraldi E."/>
            <person name="Sukno S."/>
            <person name="Thon M."/>
            <person name="Le Floch G."/>
        </authorList>
    </citation>
    <scope>NUCLEOTIDE SEQUENCE</scope>
    <source>
        <strain evidence="2">IMI 504893</strain>
    </source>
</reference>
<accession>A0A9Q8WCZ8</accession>
<dbReference type="RefSeq" id="XP_049139747.1">
    <property type="nucleotide sequence ID" value="XM_049282604.1"/>
</dbReference>
<evidence type="ECO:0000256" key="1">
    <source>
        <dbReference type="SAM" id="MobiDB-lite"/>
    </source>
</evidence>
<dbReference type="AlphaFoldDB" id="A0A9Q8WCZ8"/>
<evidence type="ECO:0000313" key="2">
    <source>
        <dbReference type="EMBL" id="UQC78110.1"/>
    </source>
</evidence>
<dbReference type="GeneID" id="73337614"/>
<name>A0A9Q8WCZ8_9PEZI</name>
<keyword evidence="3" id="KW-1185">Reference proteome</keyword>
<dbReference type="EMBL" id="CP019474">
    <property type="protein sequence ID" value="UQC78110.1"/>
    <property type="molecule type" value="Genomic_DNA"/>
</dbReference>